<feature type="non-terminal residue" evidence="3">
    <location>
        <position position="209"/>
    </location>
</feature>
<proteinExistence type="predicted"/>
<dbReference type="Proteomes" id="UP000823521">
    <property type="component" value="Unassembled WGS sequence"/>
</dbReference>
<accession>A0ABS3W2T4</accession>
<dbReference type="Pfam" id="PF06439">
    <property type="entry name" value="3keto-disac_hyd"/>
    <property type="match status" value="1"/>
</dbReference>
<sequence length="209" mass="21383">MSRKAGRLGLLAATSATLVVAVLGLTGTASAATLFIDDFSDGNHSGWSQSGGTWSVVTDDSQVLHQAKADTDNARLFAGSSSWTDYAVQARVKPLTLPADGAVGLLARASGSTTFHRLVLLPGDQVRLEAVKSGASTVLGTASRTVGTGTWYTLKIEVAGNTVRGYVDGTLIGSGTSTVSAAGRIGVQTRYATARYDDVTVTTGGTTPT</sequence>
<keyword evidence="4" id="KW-1185">Reference proteome</keyword>
<comment type="caution">
    <text evidence="3">The sequence shown here is derived from an EMBL/GenBank/DDBJ whole genome shotgun (WGS) entry which is preliminary data.</text>
</comment>
<feature type="domain" description="3-keto-alpha-glucoside-1,2-lyase/3-keto-2-hydroxy-glucal hydratase" evidence="2">
    <location>
        <begin position="38"/>
        <end position="201"/>
    </location>
</feature>
<keyword evidence="1" id="KW-0732">Signal</keyword>
<name>A0ABS3W2T4_MICEH</name>
<feature type="signal peptide" evidence="1">
    <location>
        <begin position="1"/>
        <end position="31"/>
    </location>
</feature>
<dbReference type="SUPFAM" id="SSF49899">
    <property type="entry name" value="Concanavalin A-like lectins/glucanases"/>
    <property type="match status" value="1"/>
</dbReference>
<dbReference type="InterPro" id="IPR013320">
    <property type="entry name" value="ConA-like_dom_sf"/>
</dbReference>
<evidence type="ECO:0000256" key="1">
    <source>
        <dbReference type="SAM" id="SignalP"/>
    </source>
</evidence>
<reference evidence="3 4" key="1">
    <citation type="submission" date="2019-12" db="EMBL/GenBank/DDBJ databases">
        <title>Whole genome sequencing of endophytic Actinobacterium Micromonospora sp. MPMI6T.</title>
        <authorList>
            <person name="Evv R."/>
            <person name="Podile A.R."/>
        </authorList>
    </citation>
    <scope>NUCLEOTIDE SEQUENCE [LARGE SCALE GENOMIC DNA]</scope>
    <source>
        <strain evidence="3 4">MPMI6</strain>
    </source>
</reference>
<evidence type="ECO:0000313" key="3">
    <source>
        <dbReference type="EMBL" id="MBO4210964.1"/>
    </source>
</evidence>
<dbReference type="EMBL" id="WVUH01000716">
    <property type="protein sequence ID" value="MBO4210964.1"/>
    <property type="molecule type" value="Genomic_DNA"/>
</dbReference>
<dbReference type="RefSeq" id="WP_244454632.1">
    <property type="nucleotide sequence ID" value="NZ_WVUH01000716.1"/>
</dbReference>
<feature type="chain" id="PRO_5046307005" description="3-keto-alpha-glucoside-1,2-lyase/3-keto-2-hydroxy-glucal hydratase domain-containing protein" evidence="1">
    <location>
        <begin position="32"/>
        <end position="209"/>
    </location>
</feature>
<evidence type="ECO:0000259" key="2">
    <source>
        <dbReference type="Pfam" id="PF06439"/>
    </source>
</evidence>
<evidence type="ECO:0000313" key="4">
    <source>
        <dbReference type="Proteomes" id="UP000823521"/>
    </source>
</evidence>
<organism evidence="3 4">
    <name type="scientific">Micromonospora echinofusca</name>
    <dbReference type="NCBI Taxonomy" id="47858"/>
    <lineage>
        <taxon>Bacteria</taxon>
        <taxon>Bacillati</taxon>
        <taxon>Actinomycetota</taxon>
        <taxon>Actinomycetes</taxon>
        <taxon>Micromonosporales</taxon>
        <taxon>Micromonosporaceae</taxon>
        <taxon>Micromonospora</taxon>
    </lineage>
</organism>
<dbReference type="Gene3D" id="2.60.120.560">
    <property type="entry name" value="Exo-inulinase, domain 1"/>
    <property type="match status" value="1"/>
</dbReference>
<gene>
    <name evidence="3" type="ORF">GSF22_33980</name>
</gene>
<protein>
    <recommendedName>
        <fullName evidence="2">3-keto-alpha-glucoside-1,2-lyase/3-keto-2-hydroxy-glucal hydratase domain-containing protein</fullName>
    </recommendedName>
</protein>
<dbReference type="InterPro" id="IPR010496">
    <property type="entry name" value="AL/BT2_dom"/>
</dbReference>